<dbReference type="GO" id="GO:0005634">
    <property type="term" value="C:nucleus"/>
    <property type="evidence" value="ECO:0007669"/>
    <property type="project" value="UniProtKB-SubCell"/>
</dbReference>
<proteinExistence type="inferred from homology"/>
<evidence type="ECO:0000256" key="6">
    <source>
        <dbReference type="ARBA" id="ARBA00022816"/>
    </source>
</evidence>
<dbReference type="InterPro" id="IPR001372">
    <property type="entry name" value="Dynein_light_chain_typ-1/2"/>
</dbReference>
<evidence type="ECO:0000256" key="2">
    <source>
        <dbReference type="ARBA" id="ARBA00004245"/>
    </source>
</evidence>
<dbReference type="FunFam" id="3.30.740.10:FF:000005">
    <property type="entry name" value="Dynein light chain"/>
    <property type="match status" value="1"/>
</dbReference>
<dbReference type="Gene3D" id="3.30.740.10">
    <property type="entry name" value="Protein Inhibitor Of Neuronal Nitric Oxide Synthase"/>
    <property type="match status" value="1"/>
</dbReference>
<dbReference type="SMART" id="SM01375">
    <property type="entry name" value="Dynein_light"/>
    <property type="match status" value="1"/>
</dbReference>
<keyword evidence="3" id="KW-0813">Transport</keyword>
<dbReference type="AlphaFoldDB" id="A0A0M3IGX9"/>
<evidence type="ECO:0000256" key="1">
    <source>
        <dbReference type="ARBA" id="ARBA00004123"/>
    </source>
</evidence>
<evidence type="ECO:0000256" key="3">
    <source>
        <dbReference type="ARBA" id="ARBA00022448"/>
    </source>
</evidence>
<evidence type="ECO:0000256" key="7">
    <source>
        <dbReference type="ARBA" id="ARBA00022927"/>
    </source>
</evidence>
<dbReference type="GO" id="GO:0007017">
    <property type="term" value="P:microtubule-based process"/>
    <property type="evidence" value="ECO:0007669"/>
    <property type="project" value="InterPro"/>
</dbReference>
<keyword evidence="10" id="KW-0505">Motor protein</keyword>
<dbReference type="WBParaSite" id="ALUE_0001760701-mRNA-1">
    <property type="protein sequence ID" value="ALUE_0001760701-mRNA-1"/>
    <property type="gene ID" value="ALUE_0001760701"/>
</dbReference>
<dbReference type="InterPro" id="IPR037177">
    <property type="entry name" value="DLC_sf"/>
</dbReference>
<evidence type="ECO:0000256" key="9">
    <source>
        <dbReference type="ARBA" id="ARBA00023242"/>
    </source>
</evidence>
<dbReference type="GO" id="GO:0005874">
    <property type="term" value="C:microtubule"/>
    <property type="evidence" value="ECO:0007669"/>
    <property type="project" value="UniProtKB-KW"/>
</dbReference>
<dbReference type="GO" id="GO:0051028">
    <property type="term" value="P:mRNA transport"/>
    <property type="evidence" value="ECO:0007669"/>
    <property type="project" value="UniProtKB-KW"/>
</dbReference>
<evidence type="ECO:0000256" key="8">
    <source>
        <dbReference type="ARBA" id="ARBA00023212"/>
    </source>
</evidence>
<evidence type="ECO:0000313" key="11">
    <source>
        <dbReference type="Proteomes" id="UP000036681"/>
    </source>
</evidence>
<protein>
    <recommendedName>
        <fullName evidence="10">Dynein light chain</fullName>
    </recommendedName>
</protein>
<keyword evidence="11" id="KW-1185">Reference proteome</keyword>
<dbReference type="PANTHER" id="PTHR11886:SF35">
    <property type="entry name" value="DYNEIN LIGHT CHAIN"/>
    <property type="match status" value="1"/>
</dbReference>
<evidence type="ECO:0000256" key="10">
    <source>
        <dbReference type="RuleBase" id="RU365010"/>
    </source>
</evidence>
<organism evidence="11 12">
    <name type="scientific">Ascaris lumbricoides</name>
    <name type="common">Giant roundworm</name>
    <dbReference type="NCBI Taxonomy" id="6252"/>
    <lineage>
        <taxon>Eukaryota</taxon>
        <taxon>Metazoa</taxon>
        <taxon>Ecdysozoa</taxon>
        <taxon>Nematoda</taxon>
        <taxon>Chromadorea</taxon>
        <taxon>Rhabditida</taxon>
        <taxon>Spirurina</taxon>
        <taxon>Ascaridomorpha</taxon>
        <taxon>Ascaridoidea</taxon>
        <taxon>Ascarididae</taxon>
        <taxon>Ascaris</taxon>
    </lineage>
</organism>
<keyword evidence="10" id="KW-0243">Dynein</keyword>
<reference evidence="12" key="1">
    <citation type="submission" date="2017-02" db="UniProtKB">
        <authorList>
            <consortium name="WormBaseParasite"/>
        </authorList>
    </citation>
    <scope>IDENTIFICATION</scope>
</reference>
<sequence length="109" mass="12183">MSVTIGPDVSQTINAPTATYKPKAKVSIKSCEMSKTMCEQAIRIADDAFSSHLNEVDLAERLKKSFDTIYEGLWHCAVGRHFESALTHRHGSFLHFHIGCLSVILFQCQ</sequence>
<keyword evidence="6" id="KW-0509">mRNA transport</keyword>
<keyword evidence="9" id="KW-0539">Nucleus</keyword>
<dbReference type="GO" id="GO:0015031">
    <property type="term" value="P:protein transport"/>
    <property type="evidence" value="ECO:0007669"/>
    <property type="project" value="UniProtKB-KW"/>
</dbReference>
<comment type="similarity">
    <text evidence="10">Belongs to the dynein light chain family.</text>
</comment>
<evidence type="ECO:0000313" key="12">
    <source>
        <dbReference type="WBParaSite" id="ALUE_0001760701-mRNA-1"/>
    </source>
</evidence>
<keyword evidence="8 10" id="KW-0206">Cytoskeleton</keyword>
<dbReference type="GO" id="GO:0005868">
    <property type="term" value="C:cytoplasmic dynein complex"/>
    <property type="evidence" value="ECO:0007669"/>
    <property type="project" value="TreeGrafter"/>
</dbReference>
<evidence type="ECO:0000256" key="5">
    <source>
        <dbReference type="ARBA" id="ARBA00022701"/>
    </source>
</evidence>
<evidence type="ECO:0000256" key="4">
    <source>
        <dbReference type="ARBA" id="ARBA00022490"/>
    </source>
</evidence>
<dbReference type="PANTHER" id="PTHR11886">
    <property type="entry name" value="DYNEIN LIGHT CHAIN"/>
    <property type="match status" value="1"/>
</dbReference>
<dbReference type="Pfam" id="PF01221">
    <property type="entry name" value="Dynein_light"/>
    <property type="match status" value="1"/>
</dbReference>
<keyword evidence="4 10" id="KW-0963">Cytoplasm</keyword>
<keyword evidence="5 10" id="KW-0493">Microtubule</keyword>
<dbReference type="GO" id="GO:0045505">
    <property type="term" value="F:dynein intermediate chain binding"/>
    <property type="evidence" value="ECO:0007669"/>
    <property type="project" value="TreeGrafter"/>
</dbReference>
<dbReference type="Proteomes" id="UP000036681">
    <property type="component" value="Unplaced"/>
</dbReference>
<accession>A0A0M3IGX9</accession>
<comment type="subcellular location">
    <subcellularLocation>
        <location evidence="2 10">Cytoplasm</location>
        <location evidence="2 10">Cytoskeleton</location>
    </subcellularLocation>
    <subcellularLocation>
        <location evidence="1">Nucleus</location>
    </subcellularLocation>
</comment>
<name>A0A0M3IGX9_ASCLU</name>
<keyword evidence="7" id="KW-0653">Protein transport</keyword>
<dbReference type="SUPFAM" id="SSF54648">
    <property type="entry name" value="DLC"/>
    <property type="match status" value="1"/>
</dbReference>